<dbReference type="PANTHER" id="PTHR43512:SF4">
    <property type="entry name" value="TRANSLATION FACTOR GUF1 HOMOLOG, CHLOROPLASTIC"/>
    <property type="match status" value="1"/>
</dbReference>
<evidence type="ECO:0000256" key="7">
    <source>
        <dbReference type="ARBA" id="ARBA00023136"/>
    </source>
</evidence>
<dbReference type="Gene3D" id="3.40.50.300">
    <property type="entry name" value="P-loop containing nucleotide triphosphate hydrolases"/>
    <property type="match status" value="1"/>
</dbReference>
<dbReference type="GO" id="GO:0005886">
    <property type="term" value="C:plasma membrane"/>
    <property type="evidence" value="ECO:0007669"/>
    <property type="project" value="UniProtKB-SubCell"/>
</dbReference>
<protein>
    <recommendedName>
        <fullName evidence="8">Elongation factor 4</fullName>
        <shortName evidence="8">EF-4</shortName>
        <ecNumber evidence="8">3.6.5.n1</ecNumber>
    </recommendedName>
    <alternativeName>
        <fullName evidence="8">Ribosomal back-translocase LepA</fullName>
    </alternativeName>
</protein>
<evidence type="ECO:0000256" key="6">
    <source>
        <dbReference type="ARBA" id="ARBA00023134"/>
    </source>
</evidence>
<dbReference type="Pfam" id="PF00679">
    <property type="entry name" value="EFG_C"/>
    <property type="match status" value="1"/>
</dbReference>
<dbReference type="NCBIfam" id="TIGR01393">
    <property type="entry name" value="lepA"/>
    <property type="match status" value="1"/>
</dbReference>
<dbReference type="InterPro" id="IPR035647">
    <property type="entry name" value="EFG_III/V"/>
</dbReference>
<dbReference type="InterPro" id="IPR038363">
    <property type="entry name" value="LepA_C_sf"/>
</dbReference>
<keyword evidence="4 8" id="KW-0378">Hydrolase</keyword>
<proteinExistence type="inferred from homology"/>
<organism evidence="10 11">
    <name type="scientific">Candidatus Sungbacteria bacterium RIFCSPHIGHO2_02_FULL_53_17</name>
    <dbReference type="NCBI Taxonomy" id="1802275"/>
    <lineage>
        <taxon>Bacteria</taxon>
        <taxon>Candidatus Sungiibacteriota</taxon>
    </lineage>
</organism>
<evidence type="ECO:0000256" key="2">
    <source>
        <dbReference type="ARBA" id="ARBA00022475"/>
    </source>
</evidence>
<keyword evidence="6 8" id="KW-0342">GTP-binding</keyword>
<dbReference type="Gene3D" id="3.30.70.870">
    <property type="entry name" value="Elongation Factor G (Translational Gtpase), domain 3"/>
    <property type="match status" value="1"/>
</dbReference>
<dbReference type="InterPro" id="IPR027417">
    <property type="entry name" value="P-loop_NTPase"/>
</dbReference>
<dbReference type="Gene3D" id="3.30.70.2570">
    <property type="entry name" value="Elongation factor 4, C-terminal domain"/>
    <property type="match status" value="1"/>
</dbReference>
<dbReference type="SUPFAM" id="SSF54980">
    <property type="entry name" value="EF-G C-terminal domain-like"/>
    <property type="match status" value="2"/>
</dbReference>
<keyword evidence="5 8" id="KW-0648">Protein biosynthesis</keyword>
<dbReference type="InterPro" id="IPR041095">
    <property type="entry name" value="EFG_II"/>
</dbReference>
<dbReference type="InterPro" id="IPR000640">
    <property type="entry name" value="EFG_V-like"/>
</dbReference>
<dbReference type="Pfam" id="PF14492">
    <property type="entry name" value="EFG_III"/>
    <property type="match status" value="1"/>
</dbReference>
<keyword evidence="7 8" id="KW-0472">Membrane</keyword>
<dbReference type="CDD" id="cd01890">
    <property type="entry name" value="LepA"/>
    <property type="match status" value="1"/>
</dbReference>
<evidence type="ECO:0000256" key="1">
    <source>
        <dbReference type="ARBA" id="ARBA00005454"/>
    </source>
</evidence>
<dbReference type="Pfam" id="PF00009">
    <property type="entry name" value="GTP_EFTU"/>
    <property type="match status" value="1"/>
</dbReference>
<dbReference type="CDD" id="cd03699">
    <property type="entry name" value="EF4_II"/>
    <property type="match status" value="1"/>
</dbReference>
<comment type="caution">
    <text evidence="10">The sequence shown here is derived from an EMBL/GenBank/DDBJ whole genome shotgun (WGS) entry which is preliminary data.</text>
</comment>
<evidence type="ECO:0000259" key="9">
    <source>
        <dbReference type="PROSITE" id="PS51722"/>
    </source>
</evidence>
<dbReference type="InterPro" id="IPR004161">
    <property type="entry name" value="EFTu-like_2"/>
</dbReference>
<dbReference type="NCBIfam" id="TIGR00231">
    <property type="entry name" value="small_GTP"/>
    <property type="match status" value="1"/>
</dbReference>
<gene>
    <name evidence="8" type="primary">lepA</name>
    <name evidence="10" type="ORF">A3C92_03445</name>
</gene>
<dbReference type="GO" id="GO:0003746">
    <property type="term" value="F:translation elongation factor activity"/>
    <property type="evidence" value="ECO:0007669"/>
    <property type="project" value="UniProtKB-UniRule"/>
</dbReference>
<dbReference type="InterPro" id="IPR000795">
    <property type="entry name" value="T_Tr_GTP-bd_dom"/>
</dbReference>
<feature type="domain" description="Tr-type G" evidence="9">
    <location>
        <begin position="1"/>
        <end position="178"/>
    </location>
</feature>
<reference evidence="10 11" key="1">
    <citation type="journal article" date="2016" name="Nat. Commun.">
        <title>Thousands of microbial genomes shed light on interconnected biogeochemical processes in an aquifer system.</title>
        <authorList>
            <person name="Anantharaman K."/>
            <person name="Brown C.T."/>
            <person name="Hug L.A."/>
            <person name="Sharon I."/>
            <person name="Castelle C.J."/>
            <person name="Probst A.J."/>
            <person name="Thomas B.C."/>
            <person name="Singh A."/>
            <person name="Wilkins M.J."/>
            <person name="Karaoz U."/>
            <person name="Brodie E.L."/>
            <person name="Williams K.H."/>
            <person name="Hubbard S.S."/>
            <person name="Banfield J.F."/>
        </authorList>
    </citation>
    <scope>NUCLEOTIDE SEQUENCE [LARGE SCALE GENOMIC DNA]</scope>
</reference>
<evidence type="ECO:0000256" key="3">
    <source>
        <dbReference type="ARBA" id="ARBA00022741"/>
    </source>
</evidence>
<dbReference type="GO" id="GO:0005525">
    <property type="term" value="F:GTP binding"/>
    <property type="evidence" value="ECO:0007669"/>
    <property type="project" value="UniProtKB-UniRule"/>
</dbReference>
<keyword evidence="3 8" id="KW-0547">Nucleotide-binding</keyword>
<feature type="binding site" evidence="8">
    <location>
        <begin position="13"/>
        <end position="18"/>
    </location>
    <ligand>
        <name>GTP</name>
        <dbReference type="ChEBI" id="CHEBI:37565"/>
    </ligand>
</feature>
<dbReference type="GO" id="GO:0045727">
    <property type="term" value="P:positive regulation of translation"/>
    <property type="evidence" value="ECO:0007669"/>
    <property type="project" value="UniProtKB-UniRule"/>
</dbReference>
<sequence>MDIRNFVIIAHIDHGKSTLADRFLELTGTVERREMRAQFLDIHPLEREKGITIKMQPVRMAWQGRILNLIDTPGHADFSYEVSRALAAVEGAILLVDATQGVQAQTLANLYLAQQEGLVVIPVVNKVDLPSAEKEKTMEELSALVGCRPEDVYAISAKEGTGVEALLSAVMEKVPPPSEKISKYRNGEMADAPLRALVFDSKYDRYLGVIAHVRVVDGVLKKGDKIHFMAGETGAEVLEIGVFTPERSPGTGLQYGEIGYVATGIKEPARVRVGDTITRYIDISKYRDIEPLPGYREIAPVVFASLFPENQDAYESMRDALGKLHLEDAAFTFTPEDAGAQTHAFAGRGFRAGFLGLLHMEIVAERLRREYGVALALSRPSVAFRVTFQDKHKEPITVYSAVRLPPAQEIGDITEPWARVEMVAPARFLGAITSLLTGAEGIITKAETLAPLETRVTDMAVPASRWDLSLTGRAGDRLHLEGEAPLREVIVDFYDRLKSISQGFASFSYTLIGYRTGDLVRLDILIAGEEQPVLGEVVPRARAYDIGRQRLAALKELLPKELFAVALQASIAGRIIARETIPAAKKDVTSHMYGGDRTRKMKLWKKQQRGKKRLKETGRVTIPPDVFFKLR</sequence>
<dbReference type="HAMAP" id="MF_00071">
    <property type="entry name" value="LepA"/>
    <property type="match status" value="1"/>
</dbReference>
<dbReference type="PANTHER" id="PTHR43512">
    <property type="entry name" value="TRANSLATION FACTOR GUF1-RELATED"/>
    <property type="match status" value="1"/>
</dbReference>
<dbReference type="EC" id="3.6.5.n1" evidence="8"/>
<dbReference type="Pfam" id="PF03144">
    <property type="entry name" value="GTP_EFTU_D2"/>
    <property type="match status" value="1"/>
</dbReference>
<keyword evidence="2 8" id="KW-1003">Cell membrane</keyword>
<dbReference type="InterPro" id="IPR006297">
    <property type="entry name" value="EF-4"/>
</dbReference>
<accession>A0A1G2KV56</accession>
<dbReference type="PRINTS" id="PR00315">
    <property type="entry name" value="ELONGATNFCT"/>
</dbReference>
<evidence type="ECO:0000313" key="11">
    <source>
        <dbReference type="Proteomes" id="UP000177177"/>
    </source>
</evidence>
<dbReference type="GO" id="GO:0003924">
    <property type="term" value="F:GTPase activity"/>
    <property type="evidence" value="ECO:0007669"/>
    <property type="project" value="UniProtKB-UniRule"/>
</dbReference>
<comment type="similarity">
    <text evidence="1 8">Belongs to the TRAFAC class translation factor GTPase superfamily. Classic translation factor GTPase family. LepA subfamily.</text>
</comment>
<evidence type="ECO:0000256" key="4">
    <source>
        <dbReference type="ARBA" id="ARBA00022801"/>
    </source>
</evidence>
<dbReference type="Pfam" id="PF06421">
    <property type="entry name" value="LepA_C"/>
    <property type="match status" value="1"/>
</dbReference>
<comment type="catalytic activity">
    <reaction evidence="8">
        <text>GTP + H2O = GDP + phosphate + H(+)</text>
        <dbReference type="Rhea" id="RHEA:19669"/>
        <dbReference type="ChEBI" id="CHEBI:15377"/>
        <dbReference type="ChEBI" id="CHEBI:15378"/>
        <dbReference type="ChEBI" id="CHEBI:37565"/>
        <dbReference type="ChEBI" id="CHEBI:43474"/>
        <dbReference type="ChEBI" id="CHEBI:58189"/>
        <dbReference type="EC" id="3.6.5.n1"/>
    </reaction>
</comment>
<dbReference type="Proteomes" id="UP000177177">
    <property type="component" value="Unassembled WGS sequence"/>
</dbReference>
<dbReference type="Gene3D" id="2.40.30.10">
    <property type="entry name" value="Translation factors"/>
    <property type="match status" value="1"/>
</dbReference>
<keyword evidence="10" id="KW-0251">Elongation factor</keyword>
<evidence type="ECO:0000256" key="8">
    <source>
        <dbReference type="HAMAP-Rule" id="MF_00071"/>
    </source>
</evidence>
<feature type="binding site" evidence="8">
    <location>
        <begin position="125"/>
        <end position="128"/>
    </location>
    <ligand>
        <name>GTP</name>
        <dbReference type="ChEBI" id="CHEBI:37565"/>
    </ligand>
</feature>
<dbReference type="FunFam" id="2.40.30.10:FF:000015">
    <property type="entry name" value="Translation factor GUF1, mitochondrial"/>
    <property type="match status" value="1"/>
</dbReference>
<dbReference type="InterPro" id="IPR005225">
    <property type="entry name" value="Small_GTP-bd"/>
</dbReference>
<comment type="subcellular location">
    <subcellularLocation>
        <location evidence="8">Cell membrane</location>
        <topology evidence="8">Peripheral membrane protein</topology>
        <orientation evidence="8">Cytoplasmic side</orientation>
    </subcellularLocation>
</comment>
<evidence type="ECO:0000256" key="5">
    <source>
        <dbReference type="ARBA" id="ARBA00022917"/>
    </source>
</evidence>
<dbReference type="PROSITE" id="PS51722">
    <property type="entry name" value="G_TR_2"/>
    <property type="match status" value="1"/>
</dbReference>
<dbReference type="AlphaFoldDB" id="A0A1G2KV56"/>
<comment type="function">
    <text evidence="8">Required for accurate and efficient protein synthesis under certain stress conditions. May act as a fidelity factor of the translation reaction, by catalyzing a one-codon backward translocation of tRNAs on improperly translocated ribosomes. Back-translocation proceeds from a post-translocation (POST) complex to a pre-translocation (PRE) complex, thus giving elongation factor G a second chance to translocate the tRNAs correctly. Binds to ribosomes in a GTP-dependent manner.</text>
</comment>
<evidence type="ECO:0000313" key="10">
    <source>
        <dbReference type="EMBL" id="OHA03296.1"/>
    </source>
</evidence>
<dbReference type="SUPFAM" id="SSF52540">
    <property type="entry name" value="P-loop containing nucleoside triphosphate hydrolases"/>
    <property type="match status" value="1"/>
</dbReference>
<dbReference type="GO" id="GO:0043022">
    <property type="term" value="F:ribosome binding"/>
    <property type="evidence" value="ECO:0007669"/>
    <property type="project" value="UniProtKB-UniRule"/>
</dbReference>
<dbReference type="InterPro" id="IPR013842">
    <property type="entry name" value="LepA_CTD"/>
</dbReference>
<dbReference type="EMBL" id="MHQN01000021">
    <property type="protein sequence ID" value="OHA03296.1"/>
    <property type="molecule type" value="Genomic_DNA"/>
</dbReference>
<name>A0A1G2KV56_9BACT</name>
<dbReference type="Gene3D" id="3.30.70.240">
    <property type="match status" value="1"/>
</dbReference>